<feature type="transmembrane region" description="Helical" evidence="1">
    <location>
        <begin position="130"/>
        <end position="150"/>
    </location>
</feature>
<evidence type="ECO:0000313" key="3">
    <source>
        <dbReference type="Proteomes" id="UP001431902"/>
    </source>
</evidence>
<feature type="transmembrane region" description="Helical" evidence="1">
    <location>
        <begin position="44"/>
        <end position="61"/>
    </location>
</feature>
<gene>
    <name evidence="2" type="ORF">QLQ16_00495</name>
</gene>
<protein>
    <recommendedName>
        <fullName evidence="4">Tripartite tricarboxylate transporter TctB family protein</fullName>
    </recommendedName>
</protein>
<evidence type="ECO:0000313" key="2">
    <source>
        <dbReference type="EMBL" id="MDI9232310.1"/>
    </source>
</evidence>
<comment type="caution">
    <text evidence="2">The sequence shown here is derived from an EMBL/GenBank/DDBJ whole genome shotgun (WGS) entry which is preliminary data.</text>
</comment>
<evidence type="ECO:0008006" key="4">
    <source>
        <dbReference type="Google" id="ProtNLM"/>
    </source>
</evidence>
<keyword evidence="3" id="KW-1185">Reference proteome</keyword>
<proteinExistence type="predicted"/>
<sequence>MAEEKISQAEKQIKTITWLLTVVIFAILYLFHEKFEKDKFFKEAFGLVAYTYPILATMIAAKEITNRNKKNGDHVIDFIDSIVLYVAATIFYGAYILFDTNSYYPLFPILGCIIAYITILKFNQDGKNSFMRFLLIPTIPTFSFIVYAWIKNL</sequence>
<accession>A0ABT6X2G5</accession>
<feature type="transmembrane region" description="Helical" evidence="1">
    <location>
        <begin position="12"/>
        <end position="32"/>
    </location>
</feature>
<organism evidence="2 3">
    <name type="scientific">Limnohabitans lacus</name>
    <dbReference type="NCBI Taxonomy" id="3045173"/>
    <lineage>
        <taxon>Bacteria</taxon>
        <taxon>Pseudomonadati</taxon>
        <taxon>Pseudomonadota</taxon>
        <taxon>Betaproteobacteria</taxon>
        <taxon>Burkholderiales</taxon>
        <taxon>Comamonadaceae</taxon>
        <taxon>Limnohabitans</taxon>
    </lineage>
</organism>
<feature type="transmembrane region" description="Helical" evidence="1">
    <location>
        <begin position="104"/>
        <end position="123"/>
    </location>
</feature>
<dbReference type="RefSeq" id="WP_283222730.1">
    <property type="nucleotide sequence ID" value="NZ_JASGBH010000001.1"/>
</dbReference>
<keyword evidence="1" id="KW-1133">Transmembrane helix</keyword>
<dbReference type="EMBL" id="JASGBH010000001">
    <property type="protein sequence ID" value="MDI9232310.1"/>
    <property type="molecule type" value="Genomic_DNA"/>
</dbReference>
<evidence type="ECO:0000256" key="1">
    <source>
        <dbReference type="SAM" id="Phobius"/>
    </source>
</evidence>
<keyword evidence="1" id="KW-0812">Transmembrane</keyword>
<name>A0ABT6X2G5_9BURK</name>
<dbReference type="Proteomes" id="UP001431902">
    <property type="component" value="Unassembled WGS sequence"/>
</dbReference>
<feature type="transmembrane region" description="Helical" evidence="1">
    <location>
        <begin position="82"/>
        <end position="98"/>
    </location>
</feature>
<reference evidence="2" key="1">
    <citation type="submission" date="2023-05" db="EMBL/GenBank/DDBJ databases">
        <title>Limnohabitans sp. strain HM2-2 Genome sequencing and assembly.</title>
        <authorList>
            <person name="Jung Y."/>
        </authorList>
    </citation>
    <scope>NUCLEOTIDE SEQUENCE</scope>
    <source>
        <strain evidence="2">HM2-2</strain>
    </source>
</reference>
<keyword evidence="1" id="KW-0472">Membrane</keyword>